<dbReference type="RefSeq" id="WP_188254451.1">
    <property type="nucleotide sequence ID" value="NZ_JABVCF010000004.1"/>
</dbReference>
<dbReference type="AlphaFoldDB" id="A0A942I2U0"/>
<name>A0A942I2U0_9HYPH</name>
<reference evidence="1" key="1">
    <citation type="submission" date="2021-04" db="EMBL/GenBank/DDBJ databases">
        <title>Pseudaminobacter soli sp. nov., isolated from paddy soil contaminated by heavy metals.</title>
        <authorList>
            <person name="Zhang K."/>
        </authorList>
    </citation>
    <scope>NUCLEOTIDE SEQUENCE</scope>
    <source>
        <strain evidence="1">19-2017</strain>
    </source>
</reference>
<accession>A0A942I2U0</accession>
<dbReference type="InterPro" id="IPR058630">
    <property type="entry name" value="T4_Y16D"/>
</dbReference>
<sequence>MNKNEEECIVAAAVRLERDNCTYSLLPPARHGEVIRLVNSLYQKGNPEFVILPEEQGFVTSHGRFVGRREARAIASLAGQTSSRDYNMTDLFSEDLW</sequence>
<dbReference type="Pfam" id="PF26092">
    <property type="entry name" value="T4_Y16D"/>
    <property type="match status" value="1"/>
</dbReference>
<dbReference type="Proteomes" id="UP000680348">
    <property type="component" value="Unassembled WGS sequence"/>
</dbReference>
<dbReference type="EMBL" id="JAGWCR010000004">
    <property type="protein sequence ID" value="MBS3648889.1"/>
    <property type="molecule type" value="Genomic_DNA"/>
</dbReference>
<evidence type="ECO:0000313" key="2">
    <source>
        <dbReference type="Proteomes" id="UP000680348"/>
    </source>
</evidence>
<evidence type="ECO:0000313" key="1">
    <source>
        <dbReference type="EMBL" id="MBS3648889.1"/>
    </source>
</evidence>
<organism evidence="1 2">
    <name type="scientific">Pseudaminobacter soli</name>
    <name type="common">ex Zhang et al. 2022</name>
    <dbReference type="NCBI Taxonomy" id="2831468"/>
    <lineage>
        <taxon>Bacteria</taxon>
        <taxon>Pseudomonadati</taxon>
        <taxon>Pseudomonadota</taxon>
        <taxon>Alphaproteobacteria</taxon>
        <taxon>Hyphomicrobiales</taxon>
        <taxon>Phyllobacteriaceae</taxon>
        <taxon>Pseudaminobacter</taxon>
    </lineage>
</organism>
<proteinExistence type="predicted"/>
<comment type="caution">
    <text evidence="1">The sequence shown here is derived from an EMBL/GenBank/DDBJ whole genome shotgun (WGS) entry which is preliminary data.</text>
</comment>
<gene>
    <name evidence="1" type="ORF">KEU06_09745</name>
</gene>
<keyword evidence="2" id="KW-1185">Reference proteome</keyword>
<protein>
    <submittedName>
        <fullName evidence="1">Uncharacterized protein</fullName>
    </submittedName>
</protein>